<evidence type="ECO:0000256" key="1">
    <source>
        <dbReference type="SAM" id="MobiDB-lite"/>
    </source>
</evidence>
<evidence type="ECO:0000313" key="3">
    <source>
        <dbReference type="Proteomes" id="UP000738349"/>
    </source>
</evidence>
<reference evidence="2" key="1">
    <citation type="journal article" date="2021" name="Nat. Commun.">
        <title>Genetic determinants of endophytism in the Arabidopsis root mycobiome.</title>
        <authorList>
            <person name="Mesny F."/>
            <person name="Miyauchi S."/>
            <person name="Thiergart T."/>
            <person name="Pickel B."/>
            <person name="Atanasova L."/>
            <person name="Karlsson M."/>
            <person name="Huettel B."/>
            <person name="Barry K.W."/>
            <person name="Haridas S."/>
            <person name="Chen C."/>
            <person name="Bauer D."/>
            <person name="Andreopoulos W."/>
            <person name="Pangilinan J."/>
            <person name="LaButti K."/>
            <person name="Riley R."/>
            <person name="Lipzen A."/>
            <person name="Clum A."/>
            <person name="Drula E."/>
            <person name="Henrissat B."/>
            <person name="Kohler A."/>
            <person name="Grigoriev I.V."/>
            <person name="Martin F.M."/>
            <person name="Hacquard S."/>
        </authorList>
    </citation>
    <scope>NUCLEOTIDE SEQUENCE</scope>
    <source>
        <strain evidence="2">MPI-CAGE-AT-0147</strain>
    </source>
</reference>
<feature type="compositionally biased region" description="Polar residues" evidence="1">
    <location>
        <begin position="14"/>
        <end position="32"/>
    </location>
</feature>
<sequence>MTSQGGQDQLDESVMNSPTAPQQSPTHPLTESNLLQFNNLNDDNSKAAVPESSYYSVASYMLSIRESSEHAERPDINDPAGTLKTLFASPFLKEDPDTQEPSGIRYFQQSPETKFENPGKEGWHDIFRSSPSQLASAYINTGLSMEMQSLHEFIHKHGPAILGKRLQVEMDHLEGFTEEERQRLPDLLIAKVMAMMEQNMRAQIAESPAAAK</sequence>
<name>A0A9P9E818_9HYPO</name>
<protein>
    <submittedName>
        <fullName evidence="2">Uncharacterized protein</fullName>
    </submittedName>
</protein>
<organism evidence="2 3">
    <name type="scientific">Dactylonectria macrodidyma</name>
    <dbReference type="NCBI Taxonomy" id="307937"/>
    <lineage>
        <taxon>Eukaryota</taxon>
        <taxon>Fungi</taxon>
        <taxon>Dikarya</taxon>
        <taxon>Ascomycota</taxon>
        <taxon>Pezizomycotina</taxon>
        <taxon>Sordariomycetes</taxon>
        <taxon>Hypocreomycetidae</taxon>
        <taxon>Hypocreales</taxon>
        <taxon>Nectriaceae</taxon>
        <taxon>Dactylonectria</taxon>
    </lineage>
</organism>
<dbReference type="AlphaFoldDB" id="A0A9P9E818"/>
<feature type="compositionally biased region" description="Low complexity" evidence="1">
    <location>
        <begin position="33"/>
        <end position="42"/>
    </location>
</feature>
<dbReference type="EMBL" id="JAGMUV010000016">
    <property type="protein sequence ID" value="KAH7132793.1"/>
    <property type="molecule type" value="Genomic_DNA"/>
</dbReference>
<proteinExistence type="predicted"/>
<dbReference type="Proteomes" id="UP000738349">
    <property type="component" value="Unassembled WGS sequence"/>
</dbReference>
<gene>
    <name evidence="2" type="ORF">EDB81DRAFT_118939</name>
</gene>
<feature type="region of interest" description="Disordered" evidence="1">
    <location>
        <begin position="1"/>
        <end position="46"/>
    </location>
</feature>
<accession>A0A9P9E818</accession>
<keyword evidence="3" id="KW-1185">Reference proteome</keyword>
<evidence type="ECO:0000313" key="2">
    <source>
        <dbReference type="EMBL" id="KAH7132793.1"/>
    </source>
</evidence>
<comment type="caution">
    <text evidence="2">The sequence shown here is derived from an EMBL/GenBank/DDBJ whole genome shotgun (WGS) entry which is preliminary data.</text>
</comment>